<dbReference type="OrthoDB" id="5844895at2759"/>
<feature type="region of interest" description="Disordered" evidence="1">
    <location>
        <begin position="19"/>
        <end position="79"/>
    </location>
</feature>
<feature type="compositionally biased region" description="Low complexity" evidence="1">
    <location>
        <begin position="37"/>
        <end position="78"/>
    </location>
</feature>
<feature type="compositionally biased region" description="Basic and acidic residues" evidence="1">
    <location>
        <begin position="21"/>
        <end position="32"/>
    </location>
</feature>
<name>A0A8S1E8S8_9PELO</name>
<evidence type="ECO:0000256" key="1">
    <source>
        <dbReference type="SAM" id="MobiDB-lite"/>
    </source>
</evidence>
<sequence>MDCQYGIRRRTAPFDEIEEAPQVKRFRDDVKDSQTTVAQPQNFPQQDQHQQLQQQQTQTAAVVQQPQQPTQTGPAPEQVPKFYISAPIQGYTTNSQGGCRYLFF</sequence>
<dbReference type="AlphaFoldDB" id="A0A8S1E8S8"/>
<comment type="caution">
    <text evidence="2">The sequence shown here is derived from an EMBL/GenBank/DDBJ whole genome shotgun (WGS) entry which is preliminary data.</text>
</comment>
<keyword evidence="3" id="KW-1185">Reference proteome</keyword>
<gene>
    <name evidence="2" type="ORF">CBOVIS_LOCUS1533</name>
</gene>
<proteinExistence type="predicted"/>
<evidence type="ECO:0000313" key="2">
    <source>
        <dbReference type="EMBL" id="CAB3398239.1"/>
    </source>
</evidence>
<evidence type="ECO:0000313" key="3">
    <source>
        <dbReference type="Proteomes" id="UP000494206"/>
    </source>
</evidence>
<dbReference type="EMBL" id="CADEPM010000001">
    <property type="protein sequence ID" value="CAB3398239.1"/>
    <property type="molecule type" value="Genomic_DNA"/>
</dbReference>
<protein>
    <submittedName>
        <fullName evidence="2">Uncharacterized protein</fullName>
    </submittedName>
</protein>
<accession>A0A8S1E8S8</accession>
<dbReference type="Proteomes" id="UP000494206">
    <property type="component" value="Unassembled WGS sequence"/>
</dbReference>
<reference evidence="2 3" key="1">
    <citation type="submission" date="2020-04" db="EMBL/GenBank/DDBJ databases">
        <authorList>
            <person name="Laetsch R D."/>
            <person name="Stevens L."/>
            <person name="Kumar S."/>
            <person name="Blaxter L. M."/>
        </authorList>
    </citation>
    <scope>NUCLEOTIDE SEQUENCE [LARGE SCALE GENOMIC DNA]</scope>
</reference>
<organism evidence="2 3">
    <name type="scientific">Caenorhabditis bovis</name>
    <dbReference type="NCBI Taxonomy" id="2654633"/>
    <lineage>
        <taxon>Eukaryota</taxon>
        <taxon>Metazoa</taxon>
        <taxon>Ecdysozoa</taxon>
        <taxon>Nematoda</taxon>
        <taxon>Chromadorea</taxon>
        <taxon>Rhabditida</taxon>
        <taxon>Rhabditina</taxon>
        <taxon>Rhabditomorpha</taxon>
        <taxon>Rhabditoidea</taxon>
        <taxon>Rhabditidae</taxon>
        <taxon>Peloderinae</taxon>
        <taxon>Caenorhabditis</taxon>
    </lineage>
</organism>